<evidence type="ECO:0000256" key="1">
    <source>
        <dbReference type="SAM" id="Phobius"/>
    </source>
</evidence>
<keyword evidence="4" id="KW-1185">Reference proteome</keyword>
<dbReference type="PANTHER" id="PTHR42852">
    <property type="entry name" value="THIOL:DISULFIDE INTERCHANGE PROTEIN DSBE"/>
    <property type="match status" value="1"/>
</dbReference>
<keyword evidence="1" id="KW-1133">Transmembrane helix</keyword>
<evidence type="ECO:0000313" key="3">
    <source>
        <dbReference type="EMBL" id="MCO5976068.1"/>
    </source>
</evidence>
<dbReference type="PROSITE" id="PS51352">
    <property type="entry name" value="THIOREDOXIN_2"/>
    <property type="match status" value="1"/>
</dbReference>
<dbReference type="PANTHER" id="PTHR42852:SF13">
    <property type="entry name" value="PROTEIN DIPZ"/>
    <property type="match status" value="1"/>
</dbReference>
<dbReference type="CDD" id="cd02966">
    <property type="entry name" value="TlpA_like_family"/>
    <property type="match status" value="1"/>
</dbReference>
<comment type="caution">
    <text evidence="3">The sequence shown here is derived from an EMBL/GenBank/DDBJ whole genome shotgun (WGS) entry which is preliminary data.</text>
</comment>
<dbReference type="InterPro" id="IPR013766">
    <property type="entry name" value="Thioredoxin_domain"/>
</dbReference>
<feature type="domain" description="Thioredoxin" evidence="2">
    <location>
        <begin position="25"/>
        <end position="166"/>
    </location>
</feature>
<dbReference type="InterPro" id="IPR000866">
    <property type="entry name" value="AhpC/TSA"/>
</dbReference>
<dbReference type="InterPro" id="IPR036249">
    <property type="entry name" value="Thioredoxin-like_sf"/>
</dbReference>
<accession>A0ABT1BIL4</accession>
<dbReference type="Pfam" id="PF00578">
    <property type="entry name" value="AhpC-TSA"/>
    <property type="match status" value="1"/>
</dbReference>
<evidence type="ECO:0000259" key="2">
    <source>
        <dbReference type="PROSITE" id="PS51352"/>
    </source>
</evidence>
<dbReference type="Gene3D" id="3.40.30.10">
    <property type="entry name" value="Glutaredoxin"/>
    <property type="match status" value="1"/>
</dbReference>
<dbReference type="SUPFAM" id="SSF52833">
    <property type="entry name" value="Thioredoxin-like"/>
    <property type="match status" value="1"/>
</dbReference>
<organism evidence="3 4">
    <name type="scientific">Ideonella oryzae</name>
    <dbReference type="NCBI Taxonomy" id="2937441"/>
    <lineage>
        <taxon>Bacteria</taxon>
        <taxon>Pseudomonadati</taxon>
        <taxon>Pseudomonadota</taxon>
        <taxon>Betaproteobacteria</taxon>
        <taxon>Burkholderiales</taxon>
        <taxon>Sphaerotilaceae</taxon>
        <taxon>Ideonella</taxon>
    </lineage>
</organism>
<evidence type="ECO:0000313" key="4">
    <source>
        <dbReference type="Proteomes" id="UP001204851"/>
    </source>
</evidence>
<keyword evidence="1" id="KW-0472">Membrane</keyword>
<dbReference type="RefSeq" id="WP_252768537.1">
    <property type="nucleotide sequence ID" value="NZ_JAMXMC010000002.1"/>
</dbReference>
<protein>
    <submittedName>
        <fullName evidence="3">TlpA family protein disulfide reductase</fullName>
    </submittedName>
</protein>
<dbReference type="EMBL" id="JAMXMC010000002">
    <property type="protein sequence ID" value="MCO5976068.1"/>
    <property type="molecule type" value="Genomic_DNA"/>
</dbReference>
<gene>
    <name evidence="3" type="ORF">M0L44_04915</name>
</gene>
<keyword evidence="1" id="KW-0812">Transmembrane</keyword>
<reference evidence="3 4" key="1">
    <citation type="submission" date="2022-06" db="EMBL/GenBank/DDBJ databases">
        <title>Ideonella sp. NS12-5 Genome sequencing and assembly.</title>
        <authorList>
            <person name="Jung Y."/>
        </authorList>
    </citation>
    <scope>NUCLEOTIDE SEQUENCE [LARGE SCALE GENOMIC DNA]</scope>
    <source>
        <strain evidence="3 4">NS12-5</strain>
    </source>
</reference>
<proteinExistence type="predicted"/>
<name>A0ABT1BIL4_9BURK</name>
<sequence>MTMHHRLRRGVGLLALLGVIGAATGQVPSPLLDSPPLTTLAGQPLSPGAWPGAATVVVFWSVDCAYCQRHNSRIAQLHATVDPQRLKVLGVAEGGDAAAARQEAARRDWRFPMVIDDGRLRARFTPRRVVPMTCLLAADGRLAQCIPGEMSEADVMALASVPWSGSAR</sequence>
<dbReference type="InterPro" id="IPR050553">
    <property type="entry name" value="Thioredoxin_ResA/DsbE_sf"/>
</dbReference>
<dbReference type="Proteomes" id="UP001204851">
    <property type="component" value="Unassembled WGS sequence"/>
</dbReference>
<feature type="transmembrane region" description="Helical" evidence="1">
    <location>
        <begin position="49"/>
        <end position="67"/>
    </location>
</feature>